<feature type="compositionally biased region" description="Polar residues" evidence="1">
    <location>
        <begin position="208"/>
        <end position="222"/>
    </location>
</feature>
<reference evidence="2" key="1">
    <citation type="journal article" date="2019" name="Sci. Rep.">
        <title>Draft genome of Tanacetum cinerariifolium, the natural source of mosquito coil.</title>
        <authorList>
            <person name="Yamashiro T."/>
            <person name="Shiraishi A."/>
            <person name="Satake H."/>
            <person name="Nakayama K."/>
        </authorList>
    </citation>
    <scope>NUCLEOTIDE SEQUENCE</scope>
</reference>
<proteinExistence type="predicted"/>
<comment type="caution">
    <text evidence="2">The sequence shown here is derived from an EMBL/GenBank/DDBJ whole genome shotgun (WGS) entry which is preliminary data.</text>
</comment>
<sequence length="236" mass="26034">MVHPTIYVSCIKQFWATVSIKKANDVGKLQALIDRKKVVVTEDVIRQDLCLDDADGVECLPNEDIFIELAYRTAWNEFSCSLTFAVICLATAEVEENNVEVPTTPTSPSPTNAPSPPLQDPITTPPQAQPAPPSSPPQEQPTTTFASHMTLLNTLMETCTTLSHKVTALEQDKVAQALKIFKLKRRVKGLKKKRRLKHSGLKRLRKVGTSQRVESSTKTVVGTQEDASKQGGELKQ</sequence>
<name>A0A6L2JNS5_TANCI</name>
<evidence type="ECO:0000256" key="1">
    <source>
        <dbReference type="SAM" id="MobiDB-lite"/>
    </source>
</evidence>
<organism evidence="2">
    <name type="scientific">Tanacetum cinerariifolium</name>
    <name type="common">Dalmatian daisy</name>
    <name type="synonym">Chrysanthemum cinerariifolium</name>
    <dbReference type="NCBI Taxonomy" id="118510"/>
    <lineage>
        <taxon>Eukaryota</taxon>
        <taxon>Viridiplantae</taxon>
        <taxon>Streptophyta</taxon>
        <taxon>Embryophyta</taxon>
        <taxon>Tracheophyta</taxon>
        <taxon>Spermatophyta</taxon>
        <taxon>Magnoliopsida</taxon>
        <taxon>eudicotyledons</taxon>
        <taxon>Gunneridae</taxon>
        <taxon>Pentapetalae</taxon>
        <taxon>asterids</taxon>
        <taxon>campanulids</taxon>
        <taxon>Asterales</taxon>
        <taxon>Asteraceae</taxon>
        <taxon>Asteroideae</taxon>
        <taxon>Anthemideae</taxon>
        <taxon>Anthemidinae</taxon>
        <taxon>Tanacetum</taxon>
    </lineage>
</organism>
<accession>A0A6L2JNS5</accession>
<evidence type="ECO:0000313" key="2">
    <source>
        <dbReference type="EMBL" id="GEU37294.1"/>
    </source>
</evidence>
<gene>
    <name evidence="2" type="ORF">Tci_009272</name>
</gene>
<feature type="compositionally biased region" description="Basic and acidic residues" evidence="1">
    <location>
        <begin position="226"/>
        <end position="236"/>
    </location>
</feature>
<protein>
    <recommendedName>
        <fullName evidence="3">Xylulose kinase-1</fullName>
    </recommendedName>
</protein>
<feature type="compositionally biased region" description="Pro residues" evidence="1">
    <location>
        <begin position="105"/>
        <end position="139"/>
    </location>
</feature>
<dbReference type="AlphaFoldDB" id="A0A6L2JNS5"/>
<feature type="region of interest" description="Disordered" evidence="1">
    <location>
        <begin position="199"/>
        <end position="236"/>
    </location>
</feature>
<evidence type="ECO:0008006" key="3">
    <source>
        <dbReference type="Google" id="ProtNLM"/>
    </source>
</evidence>
<feature type="region of interest" description="Disordered" evidence="1">
    <location>
        <begin position="99"/>
        <end position="143"/>
    </location>
</feature>
<dbReference type="EMBL" id="BKCJ010000912">
    <property type="protein sequence ID" value="GEU37294.1"/>
    <property type="molecule type" value="Genomic_DNA"/>
</dbReference>